<organism evidence="2">
    <name type="scientific">Vigna angularis var. angularis</name>
    <dbReference type="NCBI Taxonomy" id="157739"/>
    <lineage>
        <taxon>Eukaryota</taxon>
        <taxon>Viridiplantae</taxon>
        <taxon>Streptophyta</taxon>
        <taxon>Embryophyta</taxon>
        <taxon>Tracheophyta</taxon>
        <taxon>Spermatophyta</taxon>
        <taxon>Magnoliopsida</taxon>
        <taxon>eudicotyledons</taxon>
        <taxon>Gunneridae</taxon>
        <taxon>Pentapetalae</taxon>
        <taxon>rosids</taxon>
        <taxon>fabids</taxon>
        <taxon>Fabales</taxon>
        <taxon>Fabaceae</taxon>
        <taxon>Papilionoideae</taxon>
        <taxon>50 kb inversion clade</taxon>
        <taxon>NPAAA clade</taxon>
        <taxon>indigoferoid/millettioid clade</taxon>
        <taxon>Phaseoleae</taxon>
        <taxon>Vigna</taxon>
    </lineage>
</organism>
<dbReference type="EMBL" id="AP015071">
    <property type="protein sequence ID" value="BAU03084.1"/>
    <property type="molecule type" value="Genomic_DNA"/>
</dbReference>
<name>A0A0S3TD81_PHAAN</name>
<evidence type="ECO:0000313" key="2">
    <source>
        <dbReference type="EMBL" id="BAU03084.1"/>
    </source>
</evidence>
<sequence>RSIHIEEGDALSSTAHTWKQHINGLTIFVQQHTACTIQVITRRNTWIHGPASTQTADPVTTRFPADSDPTPSSIQQHTTLMKRHLRP</sequence>
<feature type="non-terminal residue" evidence="2">
    <location>
        <position position="1"/>
    </location>
</feature>
<dbReference type="AlphaFoldDB" id="A0A0S3TD81"/>
<proteinExistence type="predicted"/>
<feature type="compositionally biased region" description="Polar residues" evidence="1">
    <location>
        <begin position="69"/>
        <end position="79"/>
    </location>
</feature>
<feature type="region of interest" description="Disordered" evidence="1">
    <location>
        <begin position="49"/>
        <end position="87"/>
    </location>
</feature>
<accession>A0A0S3TD81</accession>
<protein>
    <submittedName>
        <fullName evidence="2">Uncharacterized protein</fullName>
    </submittedName>
</protein>
<reference evidence="2" key="1">
    <citation type="journal article" date="2015" name="Sci. Rep.">
        <title>The power of single molecule real-time sequencing technology in the de novo assembly of a eukaryotic genome.</title>
        <authorList>
            <person name="Sakai H."/>
            <person name="Naito K."/>
            <person name="Ogiso-Tanaka E."/>
            <person name="Takahashi Y."/>
            <person name="Iseki K."/>
            <person name="Muto C."/>
            <person name="Satou K."/>
            <person name="Teruya K."/>
            <person name="Shiroma A."/>
            <person name="Shimoji M."/>
            <person name="Hirano T."/>
            <person name="Itoh T."/>
            <person name="Kaga A."/>
            <person name="Tomooka N."/>
        </authorList>
    </citation>
    <scope>NUCLEOTIDE SEQUENCE</scope>
</reference>
<gene>
    <name evidence="2" type="primary">Vigan.UMG009100</name>
    <name evidence="2" type="ORF">VIGAN_UM009100</name>
</gene>
<evidence type="ECO:0000256" key="1">
    <source>
        <dbReference type="SAM" id="MobiDB-lite"/>
    </source>
</evidence>